<dbReference type="OrthoDB" id="3535423at2759"/>
<dbReference type="HOGENOM" id="CLU_071330_0_0_1"/>
<gene>
    <name evidence="1" type="ORF">S40285_07067</name>
</gene>
<dbReference type="AlphaFoldDB" id="A0A084QX65"/>
<dbReference type="InterPro" id="IPR036291">
    <property type="entry name" value="NAD(P)-bd_dom_sf"/>
</dbReference>
<dbReference type="OMA" id="MRGECEN"/>
<dbReference type="PANTHER" id="PTHR14097">
    <property type="entry name" value="OXIDOREDUCTASE HTATIP2"/>
    <property type="match status" value="1"/>
</dbReference>
<evidence type="ECO:0008006" key="3">
    <source>
        <dbReference type="Google" id="ProtNLM"/>
    </source>
</evidence>
<organism evidence="1 2">
    <name type="scientific">Stachybotrys chlorohalonatus (strain IBT 40285)</name>
    <dbReference type="NCBI Taxonomy" id="1283841"/>
    <lineage>
        <taxon>Eukaryota</taxon>
        <taxon>Fungi</taxon>
        <taxon>Dikarya</taxon>
        <taxon>Ascomycota</taxon>
        <taxon>Pezizomycotina</taxon>
        <taxon>Sordariomycetes</taxon>
        <taxon>Hypocreomycetidae</taxon>
        <taxon>Hypocreales</taxon>
        <taxon>Stachybotryaceae</taxon>
        <taxon>Stachybotrys</taxon>
    </lineage>
</organism>
<dbReference type="SUPFAM" id="SSF51735">
    <property type="entry name" value="NAD(P)-binding Rossmann-fold domains"/>
    <property type="match status" value="1"/>
</dbReference>
<evidence type="ECO:0000313" key="1">
    <source>
        <dbReference type="EMBL" id="KFA68550.1"/>
    </source>
</evidence>
<keyword evidence="2" id="KW-1185">Reference proteome</keyword>
<evidence type="ECO:0000313" key="2">
    <source>
        <dbReference type="Proteomes" id="UP000028524"/>
    </source>
</evidence>
<dbReference type="EMBL" id="KL659824">
    <property type="protein sequence ID" value="KFA68550.1"/>
    <property type="molecule type" value="Genomic_DNA"/>
</dbReference>
<accession>A0A084QX65</accession>
<dbReference type="InParanoid" id="A0A084QX65"/>
<dbReference type="Gene3D" id="3.40.50.720">
    <property type="entry name" value="NAD(P)-binding Rossmann-like Domain"/>
    <property type="match status" value="1"/>
</dbReference>
<name>A0A084QX65_STAC4</name>
<dbReference type="Proteomes" id="UP000028524">
    <property type="component" value="Unassembled WGS sequence"/>
</dbReference>
<reference evidence="1 2" key="1">
    <citation type="journal article" date="2014" name="BMC Genomics">
        <title>Comparative genome sequencing reveals chemotype-specific gene clusters in the toxigenic black mold Stachybotrys.</title>
        <authorList>
            <person name="Semeiks J."/>
            <person name="Borek D."/>
            <person name="Otwinowski Z."/>
            <person name="Grishin N.V."/>
        </authorList>
    </citation>
    <scope>NUCLEOTIDE SEQUENCE [LARGE SCALE GENOMIC DNA]</scope>
    <source>
        <strain evidence="1 2">IBT 40285</strain>
    </source>
</reference>
<proteinExistence type="predicted"/>
<sequence length="246" mass="26700">MKLIIAGSTGLVSAEIIRQALSIPEITSIVGLARHETPTPADLGPNADVSKLKSVLIVDFENYPDDVKRELAGADACIWTIATTPEKLGSMTTEESKTISHDYLVYGLETIAKTANAPFRFAYISGAKSERDQTKKPLILGEFCLMRGECENRVIDFAKRSDGRVVCGVARPGIIAAPGRSDFMLTFVGSFARVLIGLPKVDITEVAAALLESCISGFEKETLRNEDLVRIGQKAMMERKTSPYTA</sequence>
<dbReference type="PANTHER" id="PTHR14097:SF8">
    <property type="entry name" value="NAD(P)-BINDING DOMAIN-CONTAINING PROTEIN"/>
    <property type="match status" value="1"/>
</dbReference>
<protein>
    <recommendedName>
        <fullName evidence="3">NAD(P)-binding domain-containing protein</fullName>
    </recommendedName>
</protein>
<dbReference type="STRING" id="1283841.A0A084QX65"/>